<comment type="similarity">
    <text evidence="1">Belongs to the NOP10 family.</text>
</comment>
<accession>A0A4U5NZ60</accession>
<evidence type="ECO:0000256" key="4">
    <source>
        <dbReference type="ARBA" id="ARBA00023274"/>
    </source>
</evidence>
<dbReference type="Pfam" id="PF04135">
    <property type="entry name" value="Nop10p"/>
    <property type="match status" value="1"/>
</dbReference>
<keyword evidence="6" id="KW-0812">Transmembrane</keyword>
<evidence type="ECO:0000256" key="5">
    <source>
        <dbReference type="ARBA" id="ARBA00030185"/>
    </source>
</evidence>
<evidence type="ECO:0000256" key="3">
    <source>
        <dbReference type="ARBA" id="ARBA00022552"/>
    </source>
</evidence>
<keyword evidence="6" id="KW-1133">Transmembrane helix</keyword>
<dbReference type="PANTHER" id="PTHR13305">
    <property type="entry name" value="RIBOSOME BIOGENESIS PROTEIN NOP10"/>
    <property type="match status" value="1"/>
</dbReference>
<keyword evidence="4" id="KW-0687">Ribonucleoprotein</keyword>
<dbReference type="Proteomes" id="UP000298663">
    <property type="component" value="Unassembled WGS sequence"/>
</dbReference>
<keyword evidence="2" id="KW-0690">Ribosome biogenesis</keyword>
<evidence type="ECO:0000313" key="7">
    <source>
        <dbReference type="EMBL" id="TKR88594.1"/>
    </source>
</evidence>
<keyword evidence="6" id="KW-0472">Membrane</keyword>
<dbReference type="GO" id="GO:0031118">
    <property type="term" value="P:rRNA pseudouridine synthesis"/>
    <property type="evidence" value="ECO:0007669"/>
    <property type="project" value="TreeGrafter"/>
</dbReference>
<dbReference type="GO" id="GO:0030515">
    <property type="term" value="F:snoRNA binding"/>
    <property type="evidence" value="ECO:0007669"/>
    <property type="project" value="InterPro"/>
</dbReference>
<sequence>MYLKFYLNEKGERVYTLKNKSPTGTETQSAHPARFARRQVLQVPSHRQEAFRNHPHPAARSHLLRSRCCCLQTLYCFVVTSFCIMLFVGCWLGTD</sequence>
<dbReference type="SUPFAM" id="SSF144210">
    <property type="entry name" value="Nop10-like SnoRNP"/>
    <property type="match status" value="1"/>
</dbReference>
<dbReference type="InterPro" id="IPR036756">
    <property type="entry name" value="H/ACA_rnp_Nop10_sf"/>
</dbReference>
<dbReference type="InterPro" id="IPR007264">
    <property type="entry name" value="H/ACA_rnp_Nop10"/>
</dbReference>
<protein>
    <recommendedName>
        <fullName evidence="5">Nucleolar protein 10</fullName>
    </recommendedName>
</protein>
<dbReference type="GO" id="GO:0070034">
    <property type="term" value="F:telomerase RNA binding"/>
    <property type="evidence" value="ECO:0007669"/>
    <property type="project" value="TreeGrafter"/>
</dbReference>
<keyword evidence="3" id="KW-0698">rRNA processing</keyword>
<evidence type="ECO:0000256" key="1">
    <source>
        <dbReference type="ARBA" id="ARBA00009462"/>
    </source>
</evidence>
<name>A0A4U5NZ60_STECR</name>
<dbReference type="STRING" id="34508.A0A4U5NZ60"/>
<dbReference type="AlphaFoldDB" id="A0A4U5NZ60"/>
<reference evidence="7 8" key="1">
    <citation type="journal article" date="2015" name="Genome Biol.">
        <title>Comparative genomics of Steinernema reveals deeply conserved gene regulatory networks.</title>
        <authorList>
            <person name="Dillman A.R."/>
            <person name="Macchietto M."/>
            <person name="Porter C.F."/>
            <person name="Rogers A."/>
            <person name="Williams B."/>
            <person name="Antoshechkin I."/>
            <person name="Lee M.M."/>
            <person name="Goodwin Z."/>
            <person name="Lu X."/>
            <person name="Lewis E.E."/>
            <person name="Goodrich-Blair H."/>
            <person name="Stock S.P."/>
            <person name="Adams B.J."/>
            <person name="Sternberg P.W."/>
            <person name="Mortazavi A."/>
        </authorList>
    </citation>
    <scope>NUCLEOTIDE SEQUENCE [LARGE SCALE GENOMIC DNA]</scope>
    <source>
        <strain evidence="7 8">ALL</strain>
    </source>
</reference>
<dbReference type="EMBL" id="AZBU02000003">
    <property type="protein sequence ID" value="TKR88594.1"/>
    <property type="molecule type" value="Genomic_DNA"/>
</dbReference>
<dbReference type="Gene3D" id="4.10.80.300">
    <property type="match status" value="1"/>
</dbReference>
<keyword evidence="8" id="KW-1185">Reference proteome</keyword>
<organism evidence="7 8">
    <name type="scientific">Steinernema carpocapsae</name>
    <name type="common">Entomopathogenic nematode</name>
    <dbReference type="NCBI Taxonomy" id="34508"/>
    <lineage>
        <taxon>Eukaryota</taxon>
        <taxon>Metazoa</taxon>
        <taxon>Ecdysozoa</taxon>
        <taxon>Nematoda</taxon>
        <taxon>Chromadorea</taxon>
        <taxon>Rhabditida</taxon>
        <taxon>Tylenchina</taxon>
        <taxon>Panagrolaimomorpha</taxon>
        <taxon>Strongyloidoidea</taxon>
        <taxon>Steinernematidae</taxon>
        <taxon>Steinernema</taxon>
    </lineage>
</organism>
<gene>
    <name evidence="7" type="ORF">L596_012810</name>
</gene>
<evidence type="ECO:0000256" key="6">
    <source>
        <dbReference type="SAM" id="Phobius"/>
    </source>
</evidence>
<feature type="transmembrane region" description="Helical" evidence="6">
    <location>
        <begin position="74"/>
        <end position="94"/>
    </location>
</feature>
<dbReference type="GO" id="GO:1904874">
    <property type="term" value="P:positive regulation of telomerase RNA localization to Cajal body"/>
    <property type="evidence" value="ECO:0007669"/>
    <property type="project" value="TreeGrafter"/>
</dbReference>
<reference evidence="7 8" key="2">
    <citation type="journal article" date="2019" name="G3 (Bethesda)">
        <title>Hybrid Assembly of the Genome of the Entomopathogenic Nematode Steinernema carpocapsae Identifies the X-Chromosome.</title>
        <authorList>
            <person name="Serra L."/>
            <person name="Macchietto M."/>
            <person name="Macias-Munoz A."/>
            <person name="McGill C.J."/>
            <person name="Rodriguez I.M."/>
            <person name="Rodriguez B."/>
            <person name="Murad R."/>
            <person name="Mortazavi A."/>
        </authorList>
    </citation>
    <scope>NUCLEOTIDE SEQUENCE [LARGE SCALE GENOMIC DNA]</scope>
    <source>
        <strain evidence="7 8">ALL</strain>
    </source>
</reference>
<dbReference type="GO" id="GO:0031429">
    <property type="term" value="C:box H/ACA snoRNP complex"/>
    <property type="evidence" value="ECO:0007669"/>
    <property type="project" value="TreeGrafter"/>
</dbReference>
<dbReference type="GO" id="GO:0031120">
    <property type="term" value="P:snRNA pseudouridine synthesis"/>
    <property type="evidence" value="ECO:0007669"/>
    <property type="project" value="TreeGrafter"/>
</dbReference>
<proteinExistence type="inferred from homology"/>
<evidence type="ECO:0000256" key="2">
    <source>
        <dbReference type="ARBA" id="ARBA00022517"/>
    </source>
</evidence>
<dbReference type="PANTHER" id="PTHR13305:SF0">
    <property type="entry name" value="H_ACA RIBONUCLEOPROTEIN COMPLEX SUBUNIT 3"/>
    <property type="match status" value="1"/>
</dbReference>
<comment type="caution">
    <text evidence="7">The sequence shown here is derived from an EMBL/GenBank/DDBJ whole genome shotgun (WGS) entry which is preliminary data.</text>
</comment>
<evidence type="ECO:0000313" key="8">
    <source>
        <dbReference type="Proteomes" id="UP000298663"/>
    </source>
</evidence>
<dbReference type="OrthoDB" id="13807at2759"/>